<dbReference type="EMBL" id="CM042890">
    <property type="protein sequence ID" value="KAI4311336.1"/>
    <property type="molecule type" value="Genomic_DNA"/>
</dbReference>
<dbReference type="Proteomes" id="UP001057402">
    <property type="component" value="Chromosome 11"/>
</dbReference>
<accession>A0ACB9LJ21</accession>
<comment type="caution">
    <text evidence="1">The sequence shown here is derived from an EMBL/GenBank/DDBJ whole genome shotgun (WGS) entry which is preliminary data.</text>
</comment>
<evidence type="ECO:0000313" key="2">
    <source>
        <dbReference type="Proteomes" id="UP001057402"/>
    </source>
</evidence>
<reference evidence="2" key="1">
    <citation type="journal article" date="2023" name="Front. Plant Sci.">
        <title>Chromosomal-level genome assembly of Melastoma candidum provides insights into trichome evolution.</title>
        <authorList>
            <person name="Zhong Y."/>
            <person name="Wu W."/>
            <person name="Sun C."/>
            <person name="Zou P."/>
            <person name="Liu Y."/>
            <person name="Dai S."/>
            <person name="Zhou R."/>
        </authorList>
    </citation>
    <scope>NUCLEOTIDE SEQUENCE [LARGE SCALE GENOMIC DNA]</scope>
</reference>
<keyword evidence="2" id="KW-1185">Reference proteome</keyword>
<proteinExistence type="predicted"/>
<name>A0ACB9LJ21_9MYRT</name>
<gene>
    <name evidence="1" type="ORF">MLD38_036241</name>
</gene>
<organism evidence="1 2">
    <name type="scientific">Melastoma candidum</name>
    <dbReference type="NCBI Taxonomy" id="119954"/>
    <lineage>
        <taxon>Eukaryota</taxon>
        <taxon>Viridiplantae</taxon>
        <taxon>Streptophyta</taxon>
        <taxon>Embryophyta</taxon>
        <taxon>Tracheophyta</taxon>
        <taxon>Spermatophyta</taxon>
        <taxon>Magnoliopsida</taxon>
        <taxon>eudicotyledons</taxon>
        <taxon>Gunneridae</taxon>
        <taxon>Pentapetalae</taxon>
        <taxon>rosids</taxon>
        <taxon>malvids</taxon>
        <taxon>Myrtales</taxon>
        <taxon>Melastomataceae</taxon>
        <taxon>Melastomatoideae</taxon>
        <taxon>Melastomateae</taxon>
        <taxon>Melastoma</taxon>
    </lineage>
</organism>
<evidence type="ECO:0000313" key="1">
    <source>
        <dbReference type="EMBL" id="KAI4311336.1"/>
    </source>
</evidence>
<sequence length="113" mass="12453">MSASGVLVAYGWSRLLAETLQRWYDVVKAMTIDSHVCGNPETVSLNKPIQVAASSSPKKGFTEREASLLSYELRDEYARVGPAERAKAKEDLNAEISPGGRSNKETRTTSRTY</sequence>
<protein>
    <submittedName>
        <fullName evidence="1">Uncharacterized protein</fullName>
    </submittedName>
</protein>